<reference evidence="2 3" key="1">
    <citation type="submission" date="2015-11" db="EMBL/GenBank/DDBJ databases">
        <title>Solirubrum puertoriconensis gen. nov. an environmental bacteria isolated in Puerto Rico.</title>
        <authorList>
            <person name="Cuebas-Irizarry M.F."/>
            <person name="Montalvo-Rodriguez R."/>
        </authorList>
    </citation>
    <scope>NUCLEOTIDE SEQUENCE [LARGE SCALE GENOMIC DNA]</scope>
    <source>
        <strain evidence="2 3">MC1A</strain>
    </source>
</reference>
<protein>
    <recommendedName>
        <fullName evidence="4">DUF1684 domain-containing protein</fullName>
    </recommendedName>
</protein>
<keyword evidence="1" id="KW-0732">Signal</keyword>
<evidence type="ECO:0000313" key="2">
    <source>
        <dbReference type="EMBL" id="KUG06170.1"/>
    </source>
</evidence>
<dbReference type="EMBL" id="LNAL01000008">
    <property type="protein sequence ID" value="KUG06170.1"/>
    <property type="molecule type" value="Genomic_DNA"/>
</dbReference>
<name>A0A9X0L366_SOLP1</name>
<dbReference type="Proteomes" id="UP000054223">
    <property type="component" value="Unassembled WGS sequence"/>
</dbReference>
<accession>A0A9X0L366</accession>
<dbReference type="AlphaFoldDB" id="A0A9X0L366"/>
<proteinExistence type="predicted"/>
<evidence type="ECO:0000313" key="3">
    <source>
        <dbReference type="Proteomes" id="UP000054223"/>
    </source>
</evidence>
<sequence>MNTRVFRLAVVGAALGALPGLAQQHPAVSGKLTAAAHVQTVAAHQQELNAEYRDSTRSPLPAAQRRTFSGLPFYPVDYNYYVEARLVRDSTSAPFAMPTSTMRRPMYRKFGELHFALQGKAMRLNVYQSLDLLKQPGYEDYLFVPFTDLTNGHGSYGGGRYLDLRIPKGNTVWLDFNRAYNPFCAYSPDYSCPIPPRENHLPVAIKAGVQSDH</sequence>
<dbReference type="InterPro" id="IPR012467">
    <property type="entry name" value="DUF1684"/>
</dbReference>
<feature type="signal peptide" evidence="1">
    <location>
        <begin position="1"/>
        <end position="22"/>
    </location>
</feature>
<dbReference type="PANTHER" id="PTHR41913">
    <property type="entry name" value="DUF1684 DOMAIN-CONTAINING PROTEIN"/>
    <property type="match status" value="1"/>
</dbReference>
<feature type="chain" id="PRO_5040810990" description="DUF1684 domain-containing protein" evidence="1">
    <location>
        <begin position="23"/>
        <end position="213"/>
    </location>
</feature>
<gene>
    <name evidence="2" type="ORF">ASU33_02035</name>
</gene>
<comment type="caution">
    <text evidence="2">The sequence shown here is derived from an EMBL/GenBank/DDBJ whole genome shotgun (WGS) entry which is preliminary data.</text>
</comment>
<evidence type="ECO:0008006" key="4">
    <source>
        <dbReference type="Google" id="ProtNLM"/>
    </source>
</evidence>
<keyword evidence="3" id="KW-1185">Reference proteome</keyword>
<dbReference type="Pfam" id="PF07920">
    <property type="entry name" value="DUF1684"/>
    <property type="match status" value="1"/>
</dbReference>
<organism evidence="2 3">
    <name type="scientific">Solirubrum puertoriconensis</name>
    <dbReference type="NCBI Taxonomy" id="1751427"/>
    <lineage>
        <taxon>Bacteria</taxon>
        <taxon>Pseudomonadati</taxon>
        <taxon>Bacteroidota</taxon>
        <taxon>Cytophagia</taxon>
        <taxon>Cytophagales</taxon>
    </lineage>
</organism>
<dbReference type="OrthoDB" id="5493262at2"/>
<dbReference type="PANTHER" id="PTHR41913:SF1">
    <property type="entry name" value="DUF1684 DOMAIN-CONTAINING PROTEIN"/>
    <property type="match status" value="1"/>
</dbReference>
<evidence type="ECO:0000256" key="1">
    <source>
        <dbReference type="SAM" id="SignalP"/>
    </source>
</evidence>
<dbReference type="RefSeq" id="WP_059071865.1">
    <property type="nucleotide sequence ID" value="NZ_LNAL01000008.1"/>
</dbReference>